<gene>
    <name evidence="1" type="ORF">BMMGA3_03965</name>
</gene>
<dbReference type="InterPro" id="IPR026838">
    <property type="entry name" value="YheC/D"/>
</dbReference>
<name>I3E7D4_BACMM</name>
<evidence type="ECO:0000313" key="2">
    <source>
        <dbReference type="Proteomes" id="UP000027602"/>
    </source>
</evidence>
<dbReference type="SUPFAM" id="SSF56059">
    <property type="entry name" value="Glutathione synthetase ATP-binding domain-like"/>
    <property type="match status" value="1"/>
</dbReference>
<sequence length="392" mass="45467">MIFYHTENKKWFHNDKDTAITFGKNKIHVPFAEQMNEPLCFSFYLKQKNHNAGPLIGIMTAERNDGSLAGNGPLFTSIQTEIIQKGGLSFVFTSETLKDNGADGYLYIPFEKKWISASFPLPHLVYNRIPFRKSENSLNTMNAFKKLKENKIPFFNPGFIDKYDLYCAALTHPEISFYFPETILIDHMSLRTFFEKHNNLYLKPCISSKGSGIFRLRKIGKGNILFEEKNKKTVYSNFESFWKEWNQVFMKKKYLAQKEIIPFSNNGKRFDFRILAHSDAKNYQVTGVGVRQTKLDQLTTHLLNGGELIPYEQVRNTCHDQFIKDIVNLSGNLLSEKFGFFGEFSIDAGISATKQYYVYEINSKPMKFDEEEIESKRVENLCSLFFQLSGFH</sequence>
<dbReference type="eggNOG" id="COG0189">
    <property type="taxonomic scope" value="Bacteria"/>
</dbReference>
<organism evidence="1 2">
    <name type="scientific">Bacillus methanolicus (strain MGA3 / ATCC 53907)</name>
    <dbReference type="NCBI Taxonomy" id="796606"/>
    <lineage>
        <taxon>Bacteria</taxon>
        <taxon>Bacillati</taxon>
        <taxon>Bacillota</taxon>
        <taxon>Bacilli</taxon>
        <taxon>Bacillales</taxon>
        <taxon>Bacillaceae</taxon>
        <taxon>Bacillus</taxon>
    </lineage>
</organism>
<accession>I3E7D4</accession>
<dbReference type="EMBL" id="CP007739">
    <property type="protein sequence ID" value="AIE59233.1"/>
    <property type="molecule type" value="Genomic_DNA"/>
</dbReference>
<evidence type="ECO:0008006" key="3">
    <source>
        <dbReference type="Google" id="ProtNLM"/>
    </source>
</evidence>
<dbReference type="HOGENOM" id="CLU_044334_0_0_9"/>
<dbReference type="KEGG" id="bmet:BMMGA3_03965"/>
<dbReference type="AlphaFoldDB" id="I3E7D4"/>
<dbReference type="Pfam" id="PF14398">
    <property type="entry name" value="ATPgrasp_YheCD"/>
    <property type="match status" value="1"/>
</dbReference>
<dbReference type="Proteomes" id="UP000027602">
    <property type="component" value="Chromosome"/>
</dbReference>
<dbReference type="STRING" id="796606.BMMGA3_03965"/>
<reference evidence="1 2" key="1">
    <citation type="journal article" date="2015" name="BMC Genomics">
        <title>Transcriptome analysis of thermophilic methylotrophic Bacillus methanolicus MGA3 using RNA-sequencing provides detailed insights into its previously uncharted transcriptional landscape.</title>
        <authorList>
            <person name="Irla M."/>
            <person name="Neshat A."/>
            <person name="Brautaset T."/>
            <person name="Ruckert C."/>
            <person name="Kalinowski J."/>
            <person name="Wendisch V.F."/>
        </authorList>
    </citation>
    <scope>NUCLEOTIDE SEQUENCE [LARGE SCALE GENOMIC DNA]</scope>
    <source>
        <strain evidence="2">MGA3 / ATCC 53907</strain>
    </source>
</reference>
<protein>
    <recommendedName>
        <fullName evidence="3">ATP-grasp domain-containing protein</fullName>
    </recommendedName>
</protein>
<evidence type="ECO:0000313" key="1">
    <source>
        <dbReference type="EMBL" id="AIE59233.1"/>
    </source>
</evidence>
<dbReference type="RefSeq" id="WP_004433350.1">
    <property type="nucleotide sequence ID" value="NZ_ADWW01000002.1"/>
</dbReference>
<keyword evidence="2" id="KW-1185">Reference proteome</keyword>
<proteinExistence type="predicted"/>